<keyword evidence="1" id="KW-0511">Multifunctional enzyme</keyword>
<evidence type="ECO:0000259" key="3">
    <source>
        <dbReference type="Pfam" id="PF17919"/>
    </source>
</evidence>
<protein>
    <submittedName>
        <fullName evidence="4">Uncharacterized protein</fullName>
    </submittedName>
</protein>
<dbReference type="PANTHER" id="PTHR37984">
    <property type="entry name" value="PROTEIN CBG26694"/>
    <property type="match status" value="1"/>
</dbReference>
<dbReference type="VEuPathDB" id="VectorBase:AARA011323"/>
<evidence type="ECO:0000259" key="2">
    <source>
        <dbReference type="Pfam" id="PF00078"/>
    </source>
</evidence>
<dbReference type="GO" id="GO:0071897">
    <property type="term" value="P:DNA biosynthetic process"/>
    <property type="evidence" value="ECO:0007669"/>
    <property type="project" value="UniProtKB-ARBA"/>
</dbReference>
<dbReference type="GO" id="GO:0003824">
    <property type="term" value="F:catalytic activity"/>
    <property type="evidence" value="ECO:0007669"/>
    <property type="project" value="UniProtKB-KW"/>
</dbReference>
<reference evidence="4" key="1">
    <citation type="submission" date="2022-08" db="UniProtKB">
        <authorList>
            <consortium name="EnsemblMetazoa"/>
        </authorList>
    </citation>
    <scope>IDENTIFICATION</scope>
    <source>
        <strain evidence="4">Dongola</strain>
    </source>
</reference>
<dbReference type="Proteomes" id="UP000075840">
    <property type="component" value="Unassembled WGS sequence"/>
</dbReference>
<dbReference type="Gene3D" id="3.30.70.270">
    <property type="match status" value="2"/>
</dbReference>
<evidence type="ECO:0000313" key="5">
    <source>
        <dbReference type="Proteomes" id="UP000075840"/>
    </source>
</evidence>
<dbReference type="InterPro" id="IPR041577">
    <property type="entry name" value="RT_RNaseH_2"/>
</dbReference>
<dbReference type="AlphaFoldDB" id="A0A182ICK6"/>
<dbReference type="EnsemblMetazoa" id="AARA011323-RA">
    <property type="protein sequence ID" value="AARA011323-PA"/>
    <property type="gene ID" value="AARA011323"/>
</dbReference>
<feature type="domain" description="Reverse transcriptase" evidence="2">
    <location>
        <begin position="1"/>
        <end position="57"/>
    </location>
</feature>
<dbReference type="InterPro" id="IPR000477">
    <property type="entry name" value="RT_dom"/>
</dbReference>
<keyword evidence="5" id="KW-1185">Reference proteome</keyword>
<evidence type="ECO:0000256" key="1">
    <source>
        <dbReference type="ARBA" id="ARBA00023268"/>
    </source>
</evidence>
<dbReference type="PANTHER" id="PTHR37984:SF5">
    <property type="entry name" value="PROTEIN NYNRIN-LIKE"/>
    <property type="match status" value="1"/>
</dbReference>
<dbReference type="InterPro" id="IPR043128">
    <property type="entry name" value="Rev_trsase/Diguanyl_cyclase"/>
</dbReference>
<sequence length="168" mass="19179">MPFGVQSAPAIFQTIIDQILIRTPGIAYMDDILVGGKTKKECMENLMEVLKRLEKYKNSNEGYVITEDGITPNADKVKAIDNAPAPVNVMKLQAYLRMLNYYGRFLPNLANLLRPLHELLRKNIKFEWSKEYQESFDKTKSLLKANHVLEPYDPEKPIILTVDASSYG</sequence>
<organism evidence="4 5">
    <name type="scientific">Anopheles arabiensis</name>
    <name type="common">Mosquito</name>
    <dbReference type="NCBI Taxonomy" id="7173"/>
    <lineage>
        <taxon>Eukaryota</taxon>
        <taxon>Metazoa</taxon>
        <taxon>Ecdysozoa</taxon>
        <taxon>Arthropoda</taxon>
        <taxon>Hexapoda</taxon>
        <taxon>Insecta</taxon>
        <taxon>Pterygota</taxon>
        <taxon>Neoptera</taxon>
        <taxon>Endopterygota</taxon>
        <taxon>Diptera</taxon>
        <taxon>Nematocera</taxon>
        <taxon>Culicoidea</taxon>
        <taxon>Culicidae</taxon>
        <taxon>Anophelinae</taxon>
        <taxon>Anopheles</taxon>
    </lineage>
</organism>
<dbReference type="Pfam" id="PF17919">
    <property type="entry name" value="RT_RNaseH_2"/>
    <property type="match status" value="1"/>
</dbReference>
<dbReference type="InterPro" id="IPR043502">
    <property type="entry name" value="DNA/RNA_pol_sf"/>
</dbReference>
<name>A0A182ICK6_ANOAR</name>
<dbReference type="InterPro" id="IPR050951">
    <property type="entry name" value="Retrovirus_Pol_polyprotein"/>
</dbReference>
<dbReference type="SUPFAM" id="SSF56672">
    <property type="entry name" value="DNA/RNA polymerases"/>
    <property type="match status" value="1"/>
</dbReference>
<dbReference type="FunFam" id="3.30.70.270:FF:000026">
    <property type="entry name" value="Transposon Ty3-G Gag-Pol polyprotein"/>
    <property type="match status" value="1"/>
</dbReference>
<feature type="domain" description="Reverse transcriptase/retrotransposon-derived protein RNase H-like" evidence="3">
    <location>
        <begin position="128"/>
        <end position="168"/>
    </location>
</feature>
<proteinExistence type="predicted"/>
<dbReference type="VEuPathDB" id="VectorBase:AARA21_009605"/>
<evidence type="ECO:0000313" key="4">
    <source>
        <dbReference type="EnsemblMetazoa" id="AARA011323-PA"/>
    </source>
</evidence>
<dbReference type="EMBL" id="APCN01007932">
    <property type="status" value="NOT_ANNOTATED_CDS"/>
    <property type="molecule type" value="Genomic_DNA"/>
</dbReference>
<dbReference type="Pfam" id="PF00078">
    <property type="entry name" value="RVT_1"/>
    <property type="match status" value="1"/>
</dbReference>
<accession>A0A182ICK6</accession>